<dbReference type="AlphaFoldDB" id="A0AAV7WUT4"/>
<protein>
    <recommendedName>
        <fullName evidence="3">P53 and DNA damage-regulated protein 1</fullName>
    </recommendedName>
</protein>
<comment type="caution">
    <text evidence="1">The sequence shown here is derived from an EMBL/GenBank/DDBJ whole genome shotgun (WGS) entry which is preliminary data.</text>
</comment>
<keyword evidence="2" id="KW-1185">Reference proteome</keyword>
<accession>A0AAV7WUT4</accession>
<name>A0AAV7WUT4_PLEWA</name>
<sequence length="168" mass="18630">MAGERAGCRALGKQLKIERASREAREKCGNLPSKIENQDTKRTVQNCIERNKLVLPPNAFRPYPCSRGYGRNALGGRTMAAPFMFLQDPGNLIMKREDLMEAFEAVEEEVFVAKRKLSMLKHNLGVEGGKLLKTLPTSMLKEVDGEEVGGSDENVGQKDAYICGLYGH</sequence>
<evidence type="ECO:0000313" key="2">
    <source>
        <dbReference type="Proteomes" id="UP001066276"/>
    </source>
</evidence>
<dbReference type="Proteomes" id="UP001066276">
    <property type="component" value="Chromosome 1_1"/>
</dbReference>
<proteinExistence type="predicted"/>
<gene>
    <name evidence="1" type="ORF">NDU88_005469</name>
</gene>
<organism evidence="1 2">
    <name type="scientific">Pleurodeles waltl</name>
    <name type="common">Iberian ribbed newt</name>
    <dbReference type="NCBI Taxonomy" id="8319"/>
    <lineage>
        <taxon>Eukaryota</taxon>
        <taxon>Metazoa</taxon>
        <taxon>Chordata</taxon>
        <taxon>Craniata</taxon>
        <taxon>Vertebrata</taxon>
        <taxon>Euteleostomi</taxon>
        <taxon>Amphibia</taxon>
        <taxon>Batrachia</taxon>
        <taxon>Caudata</taxon>
        <taxon>Salamandroidea</taxon>
        <taxon>Salamandridae</taxon>
        <taxon>Pleurodelinae</taxon>
        <taxon>Pleurodeles</taxon>
    </lineage>
</organism>
<dbReference type="EMBL" id="JANPWB010000001">
    <property type="protein sequence ID" value="KAJ1217882.1"/>
    <property type="molecule type" value="Genomic_DNA"/>
</dbReference>
<evidence type="ECO:0000313" key="1">
    <source>
        <dbReference type="EMBL" id="KAJ1217882.1"/>
    </source>
</evidence>
<reference evidence="1" key="1">
    <citation type="journal article" date="2022" name="bioRxiv">
        <title>Sequencing and chromosome-scale assembly of the giantPleurodeles waltlgenome.</title>
        <authorList>
            <person name="Brown T."/>
            <person name="Elewa A."/>
            <person name="Iarovenko S."/>
            <person name="Subramanian E."/>
            <person name="Araus A.J."/>
            <person name="Petzold A."/>
            <person name="Susuki M."/>
            <person name="Suzuki K.-i.T."/>
            <person name="Hayashi T."/>
            <person name="Toyoda A."/>
            <person name="Oliveira C."/>
            <person name="Osipova E."/>
            <person name="Leigh N.D."/>
            <person name="Simon A."/>
            <person name="Yun M.H."/>
        </authorList>
    </citation>
    <scope>NUCLEOTIDE SEQUENCE</scope>
    <source>
        <strain evidence="1">20211129_DDA</strain>
        <tissue evidence="1">Liver</tissue>
    </source>
</reference>
<evidence type="ECO:0008006" key="3">
    <source>
        <dbReference type="Google" id="ProtNLM"/>
    </source>
</evidence>